<dbReference type="Pfam" id="PF22666">
    <property type="entry name" value="Glyco_hydro_2_N2"/>
    <property type="match status" value="1"/>
</dbReference>
<dbReference type="GO" id="GO:0005975">
    <property type="term" value="P:carbohydrate metabolic process"/>
    <property type="evidence" value="ECO:0007669"/>
    <property type="project" value="InterPro"/>
</dbReference>
<dbReference type="InterPro" id="IPR008979">
    <property type="entry name" value="Galactose-bd-like_sf"/>
</dbReference>
<dbReference type="eggNOG" id="COG3250">
    <property type="taxonomic scope" value="Bacteria"/>
</dbReference>
<evidence type="ECO:0000256" key="1">
    <source>
        <dbReference type="ARBA" id="ARBA00022729"/>
    </source>
</evidence>
<dbReference type="AlphaFoldDB" id="G5H720"/>
<proteinExistence type="predicted"/>
<feature type="signal peptide" evidence="3">
    <location>
        <begin position="1"/>
        <end position="20"/>
    </location>
</feature>
<evidence type="ECO:0000259" key="4">
    <source>
        <dbReference type="Pfam" id="PF22666"/>
    </source>
</evidence>
<dbReference type="PROSITE" id="PS51257">
    <property type="entry name" value="PROKAR_LIPOPROTEIN"/>
    <property type="match status" value="1"/>
</dbReference>
<keyword evidence="6" id="KW-1185">Reference proteome</keyword>
<dbReference type="RefSeq" id="WP_009133669.1">
    <property type="nucleotide sequence ID" value="NZ_CP102250.1"/>
</dbReference>
<feature type="domain" description="Beta-mannosidase-like galactose-binding" evidence="4">
    <location>
        <begin position="964"/>
        <end position="1035"/>
    </location>
</feature>
<evidence type="ECO:0000313" key="5">
    <source>
        <dbReference type="EMBL" id="EHB92659.1"/>
    </source>
</evidence>
<name>G5H720_9BACT</name>
<dbReference type="NCBIfam" id="NF045579">
    <property type="entry name" value="rhamnoside_JR"/>
    <property type="match status" value="1"/>
</dbReference>
<feature type="chain" id="PRO_5003477835" description="Beta-mannosidase-like galactose-binding domain-containing protein" evidence="3">
    <location>
        <begin position="21"/>
        <end position="1081"/>
    </location>
</feature>
<gene>
    <name evidence="5" type="ORF">HMPREF9450_00863</name>
</gene>
<dbReference type="SUPFAM" id="SSF49785">
    <property type="entry name" value="Galactose-binding domain-like"/>
    <property type="match status" value="1"/>
</dbReference>
<organism evidence="5 6">
    <name type="scientific">Alistipes indistinctus YIT 12060</name>
    <dbReference type="NCBI Taxonomy" id="742725"/>
    <lineage>
        <taxon>Bacteria</taxon>
        <taxon>Pseudomonadati</taxon>
        <taxon>Bacteroidota</taxon>
        <taxon>Bacteroidia</taxon>
        <taxon>Bacteroidales</taxon>
        <taxon>Rikenellaceae</taxon>
        <taxon>Alistipes</taxon>
    </lineage>
</organism>
<dbReference type="Gene3D" id="3.40.50.880">
    <property type="match status" value="1"/>
</dbReference>
<dbReference type="OrthoDB" id="9761519at2"/>
<dbReference type="HOGENOM" id="CLU_003772_2_1_10"/>
<dbReference type="PANTHER" id="PTHR43817">
    <property type="entry name" value="GLYCOSYL HYDROLASE"/>
    <property type="match status" value="1"/>
</dbReference>
<keyword evidence="2" id="KW-0378">Hydrolase</keyword>
<dbReference type="InterPro" id="IPR029062">
    <property type="entry name" value="Class_I_gatase-like"/>
</dbReference>
<dbReference type="EMBL" id="ADLD01000009">
    <property type="protein sequence ID" value="EHB92659.1"/>
    <property type="molecule type" value="Genomic_DNA"/>
</dbReference>
<comment type="caution">
    <text evidence="5">The sequence shown here is derived from an EMBL/GenBank/DDBJ whole genome shotgun (WGS) entry which is preliminary data.</text>
</comment>
<dbReference type="STRING" id="742725.HMPREF9450_00863"/>
<evidence type="ECO:0000256" key="3">
    <source>
        <dbReference type="SAM" id="SignalP"/>
    </source>
</evidence>
<evidence type="ECO:0000256" key="2">
    <source>
        <dbReference type="ARBA" id="ARBA00022801"/>
    </source>
</evidence>
<dbReference type="PANTHER" id="PTHR43817:SF1">
    <property type="entry name" value="HYDROLASE, FAMILY 43, PUTATIVE (AFU_ORTHOLOGUE AFUA_3G01660)-RELATED"/>
    <property type="match status" value="1"/>
</dbReference>
<dbReference type="Pfam" id="PF17132">
    <property type="entry name" value="Glyco_hydro_106"/>
    <property type="match status" value="1"/>
</dbReference>
<sequence>MMKQLLRTAFCLLLGSALFACGPTKEPLTRQTLEAGFVTPPDSIQTSVYWYWMSNNLSKEGVVKDLQAMKKAGINRAFIGNIKDGRIPDGPVKVFSDEWWDILHTALKTAGELGIDIGIFNSPGWSQSGGPWVKPEQAMRYLASSETHVTGPQRLVAKLPQPNELFQDVKVIAYPAPKDAGVKMAARIVSQPQVAGIGNLTDGDATTSVVLPAAGTLTIDLTPPEPFTARALIVRPTIKPLEAACSLQVKEGDGYRTVSDFKIDRRSSESLTVGFDRAAPVVISIPATTASDFRLIVQNTGQESALNEIELSAAPRVERYSEKTLAKMYPAPLPYWQEYQWAAQPAVEDSALLISPASVVDISQYLASDGTLTWNVPEGEWVILRTGMTPTGTTNSPAPPEATGYETDKMSRPHIEAHFDNFIGQILERIPAKDRKAFKVVVEDSYETGGQNFTDDFLESFRKRYGYDPLPYLPAYYGYVVESPEASDRFLWDVRRLVADRVAYDYVAGLREKSHKYGLTTWLENYGHWGFPGEFLQYGGQSDEIGGEFWAEGDLGNIENRAAISCGHIYGKNKISAESFTSFQHEFERHPAVFKYRGDRFAAEGINNNLLHVCISQPYDSLPGINAWFGIEFNRGNTWFSQMDLFTTYLKRCNYMLQQGLNIADAAYFIGEDTPKMAGVLDPMIPAGYQYDFINAEVIERDMKVVDGLLTLPHGTQYRILVLPKLETMRPELLKKIKQLVADGGVVLGPPPTHSPSLQNQPAADAAVTEMAAELWGDVDGVKVKSAKYGKGMILNGLTMQEAFGLIECAPDCQLPEGVPVLYGHRQAGDIDIYFITNQSDKPLQVAPVFRVGGKQPELWLPTTGTTRKLPDFTQQEGTTTVPLNLDSYESVFVVFAEPVKAGKSPKVGSVTNYPSPALLTEISGPWNVSFDQKMRGPVNPVVMPRLQPWNEMPNDSVKYYSGTAVYTTGFDLVKLPANERILLDLGKLSAMGKVYVNGQYAGGVWTTPYELDITQWVKEGRNDLRVEVVNTWVNRLIGDSRLPASQRRTWTVVNPWRPDSPLQTSGLLGPVRVTAVAYEQ</sequence>
<evidence type="ECO:0000313" key="6">
    <source>
        <dbReference type="Proteomes" id="UP000006008"/>
    </source>
</evidence>
<keyword evidence="1 3" id="KW-0732">Signal</keyword>
<dbReference type="GeneID" id="92816123"/>
<reference evidence="5 6" key="1">
    <citation type="submission" date="2011-08" db="EMBL/GenBank/DDBJ databases">
        <title>The Genome Sequence of Alistipes indistinctus YIT 12060.</title>
        <authorList>
            <consortium name="The Broad Institute Genome Sequencing Platform"/>
            <person name="Earl A."/>
            <person name="Ward D."/>
            <person name="Feldgarden M."/>
            <person name="Gevers D."/>
            <person name="Morotomi M."/>
            <person name="Young S.K."/>
            <person name="Zeng Q."/>
            <person name="Gargeya S."/>
            <person name="Fitzgerald M."/>
            <person name="Haas B."/>
            <person name="Abouelleil A."/>
            <person name="Alvarado L."/>
            <person name="Arachchi H.M."/>
            <person name="Berlin A."/>
            <person name="Brown A."/>
            <person name="Chapman S.B."/>
            <person name="Chen Z."/>
            <person name="Dunbar C."/>
            <person name="Freedman E."/>
            <person name="Gearin G."/>
            <person name="Gellesch M."/>
            <person name="Goldberg J."/>
            <person name="Griggs A."/>
            <person name="Gujja S."/>
            <person name="Heiman D."/>
            <person name="Howarth C."/>
            <person name="Larson L."/>
            <person name="Lui A."/>
            <person name="MacDonald P.J.P."/>
            <person name="Montmayeur A."/>
            <person name="Murphy C."/>
            <person name="Neiman D."/>
            <person name="Pearson M."/>
            <person name="Priest M."/>
            <person name="Roberts A."/>
            <person name="Saif S."/>
            <person name="Shea T."/>
            <person name="Shenoy N."/>
            <person name="Sisk P."/>
            <person name="Stolte C."/>
            <person name="Sykes S."/>
            <person name="Wortman J."/>
            <person name="Nusbaum C."/>
            <person name="Birren B."/>
        </authorList>
    </citation>
    <scope>NUCLEOTIDE SEQUENCE [LARGE SCALE GENOMIC DNA]</scope>
    <source>
        <strain evidence="5 6">YIT 12060</strain>
    </source>
</reference>
<dbReference type="GO" id="GO:0004553">
    <property type="term" value="F:hydrolase activity, hydrolyzing O-glycosyl compounds"/>
    <property type="evidence" value="ECO:0007669"/>
    <property type="project" value="InterPro"/>
</dbReference>
<dbReference type="Gene3D" id="2.60.120.260">
    <property type="entry name" value="Galactose-binding domain-like"/>
    <property type="match status" value="1"/>
</dbReference>
<dbReference type="PATRIC" id="fig|742725.3.peg.916"/>
<dbReference type="Proteomes" id="UP000006008">
    <property type="component" value="Unassembled WGS sequence"/>
</dbReference>
<dbReference type="InterPro" id="IPR054593">
    <property type="entry name" value="Beta-mannosidase-like_N2"/>
</dbReference>
<protein>
    <recommendedName>
        <fullName evidence="4">Beta-mannosidase-like galactose-binding domain-containing protein</fullName>
    </recommendedName>
</protein>
<accession>G5H720</accession>